<dbReference type="PRINTS" id="PR00463">
    <property type="entry name" value="EP450I"/>
</dbReference>
<dbReference type="InterPro" id="IPR017972">
    <property type="entry name" value="Cyt_P450_CS"/>
</dbReference>
<comment type="cofactor">
    <cofactor evidence="1 6">
        <name>heme</name>
        <dbReference type="ChEBI" id="CHEBI:30413"/>
    </cofactor>
</comment>
<dbReference type="GO" id="GO:0004497">
    <property type="term" value="F:monooxygenase activity"/>
    <property type="evidence" value="ECO:0007669"/>
    <property type="project" value="InterPro"/>
</dbReference>
<keyword evidence="3 6" id="KW-0349">Heme</keyword>
<comment type="caution">
    <text evidence="7">The sequence shown here is derived from an EMBL/GenBank/DDBJ whole genome shotgun (WGS) entry which is preliminary data.</text>
</comment>
<dbReference type="InterPro" id="IPR001128">
    <property type="entry name" value="Cyt_P450"/>
</dbReference>
<dbReference type="InterPro" id="IPR002401">
    <property type="entry name" value="Cyt_P450_E_grp-I"/>
</dbReference>
<dbReference type="InterPro" id="IPR050121">
    <property type="entry name" value="Cytochrome_P450_monoxygenase"/>
</dbReference>
<feature type="binding site" description="axial binding residue" evidence="6">
    <location>
        <position position="683"/>
    </location>
    <ligand>
        <name>heme</name>
        <dbReference type="ChEBI" id="CHEBI:30413"/>
    </ligand>
    <ligandPart>
        <name>Fe</name>
        <dbReference type="ChEBI" id="CHEBI:18248"/>
    </ligandPart>
</feature>
<dbReference type="PRINTS" id="PR00385">
    <property type="entry name" value="P450"/>
</dbReference>
<dbReference type="AlphaFoldDB" id="A0A395S934"/>
<protein>
    <submittedName>
        <fullName evidence="7">Cytochrome p450 oxidoreductase</fullName>
    </submittedName>
</protein>
<dbReference type="PROSITE" id="PS00086">
    <property type="entry name" value="CYTOCHROME_P450"/>
    <property type="match status" value="1"/>
</dbReference>
<dbReference type="GO" id="GO:0005506">
    <property type="term" value="F:iron ion binding"/>
    <property type="evidence" value="ECO:0007669"/>
    <property type="project" value="InterPro"/>
</dbReference>
<sequence length="1018" mass="112839">MPSFIERRQHRDDESTVTASTLLTQTSETVIATVSESEIPATAIVSSIIETSAAVESDTTTLSDLDITTLITTTTPNLPTAFTTTIEATTTAATPEAPPAQCADLANPYTDDEGFQYELRCNWEWVSYDDLKLIFNSTMEKCINACSQYDDCDEAQFHTDSETCVLADLIGGGFGDVIPFELRVARKGDEILEGEMTVSEWRTFPMVKMSKMPLGHELGKSLDKTPMYLASIKMPRQVAKQYANRENLYIMKTLGTDDYGLAHVPGPTLAKWTKLWRLYDVYKGESHQTAIGLHAKYGPLLRIAPNIVSIGDPQAIKTIYGLTGEFSKTAFYPIQSISWQKKPQMNLFSTRDPVYHRDQKKKVAGGFSLTSLLESEAAVDSCTQMFMSRLDQWATNGKPIDLGIWLQYYAFDVVGEVNFAQKLGFLATGGDVDGMIKTIEGIIAYAAICGQVPEMHTLLLGNPLFQYLIPSMETWNAVLMFTLKAINSRTPMKRDGELELTDVGGKDLLSRWAAVKNKDPLKMSTRDAIVHLSGNVFAGSDTTAIALRAVIYFLIKSPDKMAKVIEEIDAADEDGKLSDIISYKESTSHLMYTKAAIKEAMRLHPSIGLLMERHVPPQGAEICGHFFPGGTIVGINPWVLQHDPKVYEDPGAFQPERWLTADTELLSRMEASFFTFGAGSRTCLGKHISLMELHKVVPQLLRHYHVELADPEADWETGGLAMARVLFGGSTDVFSSSSGYSGDSSAIKSFTNGPFGMTQGIILSTGSLDSQSLAPGNTCPSSYTTELYDAYTQTYCGADSYNGASYLLNFLPTKATTLLIDMVIASCDPTVMVLVNGVNYAKDENNIPLDSSSKYLSEPWSIPAPNGDTAFSMSTPPLRFSIPVPKTYVELKIAVCDRLDGYGDTAVMIKIRPCNDCDQSFKVNYDTTTSFRNSPRDYLLCYICNYLRYQYRILIFARFYLRGLSNNILIAYFTILIRRCLFNNVNISTIIDTVNIVHDYISLHLRSFSNDVITTHII</sequence>
<organism evidence="7 8">
    <name type="scientific">Fusarium sporotrichioides</name>
    <dbReference type="NCBI Taxonomy" id="5514"/>
    <lineage>
        <taxon>Eukaryota</taxon>
        <taxon>Fungi</taxon>
        <taxon>Dikarya</taxon>
        <taxon>Ascomycota</taxon>
        <taxon>Pezizomycotina</taxon>
        <taxon>Sordariomycetes</taxon>
        <taxon>Hypocreomycetidae</taxon>
        <taxon>Hypocreales</taxon>
        <taxon>Nectriaceae</taxon>
        <taxon>Fusarium</taxon>
    </lineage>
</organism>
<dbReference type="FunFam" id="1.10.630.10:FF:000050">
    <property type="entry name" value="Cytochrome P450 monooxygenase"/>
    <property type="match status" value="1"/>
</dbReference>
<dbReference type="InterPro" id="IPR036396">
    <property type="entry name" value="Cyt_P450_sf"/>
</dbReference>
<evidence type="ECO:0000256" key="3">
    <source>
        <dbReference type="ARBA" id="ARBA00022617"/>
    </source>
</evidence>
<proteinExistence type="inferred from homology"/>
<keyword evidence="5 6" id="KW-0408">Iron</keyword>
<accession>A0A395S934</accession>
<evidence type="ECO:0000256" key="4">
    <source>
        <dbReference type="ARBA" id="ARBA00022723"/>
    </source>
</evidence>
<evidence type="ECO:0000256" key="5">
    <source>
        <dbReference type="ARBA" id="ARBA00023004"/>
    </source>
</evidence>
<dbReference type="PANTHER" id="PTHR24305">
    <property type="entry name" value="CYTOCHROME P450"/>
    <property type="match status" value="1"/>
</dbReference>
<gene>
    <name evidence="7" type="ORF">FSPOR_5186</name>
</gene>
<dbReference type="STRING" id="5514.A0A395S934"/>
<dbReference type="SUPFAM" id="SSF48264">
    <property type="entry name" value="Cytochrome P450"/>
    <property type="match status" value="1"/>
</dbReference>
<evidence type="ECO:0000256" key="1">
    <source>
        <dbReference type="ARBA" id="ARBA00001971"/>
    </source>
</evidence>
<evidence type="ECO:0000256" key="6">
    <source>
        <dbReference type="PIRSR" id="PIRSR602401-1"/>
    </source>
</evidence>
<dbReference type="Proteomes" id="UP000266152">
    <property type="component" value="Unassembled WGS sequence"/>
</dbReference>
<dbReference type="CDD" id="cd11060">
    <property type="entry name" value="CYP57A1-like"/>
    <property type="match status" value="1"/>
</dbReference>
<dbReference type="Pfam" id="PF00067">
    <property type="entry name" value="p450"/>
    <property type="match status" value="1"/>
</dbReference>
<dbReference type="GO" id="GO:0020037">
    <property type="term" value="F:heme binding"/>
    <property type="evidence" value="ECO:0007669"/>
    <property type="project" value="InterPro"/>
</dbReference>
<comment type="similarity">
    <text evidence="2">Belongs to the cytochrome P450 family.</text>
</comment>
<evidence type="ECO:0000256" key="2">
    <source>
        <dbReference type="ARBA" id="ARBA00010617"/>
    </source>
</evidence>
<dbReference type="EMBL" id="PXOF01000067">
    <property type="protein sequence ID" value="RGP68715.1"/>
    <property type="molecule type" value="Genomic_DNA"/>
</dbReference>
<dbReference type="PANTHER" id="PTHR24305:SF232">
    <property type="entry name" value="P450, PUTATIVE (EUROFUNG)-RELATED"/>
    <property type="match status" value="1"/>
</dbReference>
<reference evidence="7 8" key="1">
    <citation type="journal article" date="2018" name="PLoS Pathog.">
        <title>Evolution of structural diversity of trichothecenes, a family of toxins produced by plant pathogenic and entomopathogenic fungi.</title>
        <authorList>
            <person name="Proctor R.H."/>
            <person name="McCormick S.P."/>
            <person name="Kim H.S."/>
            <person name="Cardoza R.E."/>
            <person name="Stanley A.M."/>
            <person name="Lindo L."/>
            <person name="Kelly A."/>
            <person name="Brown D.W."/>
            <person name="Lee T."/>
            <person name="Vaughan M.M."/>
            <person name="Alexander N.J."/>
            <person name="Busman M."/>
            <person name="Gutierrez S."/>
        </authorList>
    </citation>
    <scope>NUCLEOTIDE SEQUENCE [LARGE SCALE GENOMIC DNA]</scope>
    <source>
        <strain evidence="7 8">NRRL 3299</strain>
    </source>
</reference>
<dbReference type="GO" id="GO:0016705">
    <property type="term" value="F:oxidoreductase activity, acting on paired donors, with incorporation or reduction of molecular oxygen"/>
    <property type="evidence" value="ECO:0007669"/>
    <property type="project" value="InterPro"/>
</dbReference>
<keyword evidence="4 6" id="KW-0479">Metal-binding</keyword>
<keyword evidence="8" id="KW-1185">Reference proteome</keyword>
<evidence type="ECO:0000313" key="7">
    <source>
        <dbReference type="EMBL" id="RGP68715.1"/>
    </source>
</evidence>
<name>A0A395S934_FUSSP</name>
<dbReference type="Gene3D" id="1.10.630.10">
    <property type="entry name" value="Cytochrome P450"/>
    <property type="match status" value="1"/>
</dbReference>
<evidence type="ECO:0000313" key="8">
    <source>
        <dbReference type="Proteomes" id="UP000266152"/>
    </source>
</evidence>